<proteinExistence type="predicted"/>
<comment type="caution">
    <text evidence="1">The sequence shown here is derived from an EMBL/GenBank/DDBJ whole genome shotgun (WGS) entry which is preliminary data.</text>
</comment>
<accession>A0ABX1N3R4</accession>
<evidence type="ECO:0000313" key="1">
    <source>
        <dbReference type="EMBL" id="NMF93896.1"/>
    </source>
</evidence>
<dbReference type="EMBL" id="WTVH01000020">
    <property type="protein sequence ID" value="NMF93896.1"/>
    <property type="molecule type" value="Genomic_DNA"/>
</dbReference>
<evidence type="ECO:0008006" key="3">
    <source>
        <dbReference type="Google" id="ProtNLM"/>
    </source>
</evidence>
<evidence type="ECO:0000313" key="2">
    <source>
        <dbReference type="Proteomes" id="UP000601990"/>
    </source>
</evidence>
<sequence length="191" mass="20114">MKHESQAAHVMRRTAGRIGAGQDRGGNTAPGQVSIGDIAHVLASTCCFAGRAHTFYSVAQHDYLASTIVPPEDALAALLLHAGDALRKLLAACLNAESQTTADILADLGAPPCLPPSVKYADLVLRAIARRDLDPPHDDAWIGTTQASPLARPIQPLAPIVAKHLFLDRYNELTTLRLGGAGDSGCREATP</sequence>
<keyword evidence="2" id="KW-1185">Reference proteome</keyword>
<dbReference type="Proteomes" id="UP000601990">
    <property type="component" value="Unassembled WGS sequence"/>
</dbReference>
<protein>
    <recommendedName>
        <fullName evidence="3">HDOD domain-containing protein</fullName>
    </recommendedName>
</protein>
<name>A0ABX1N3R4_9RHOO</name>
<dbReference type="Gene3D" id="1.10.3210.10">
    <property type="entry name" value="Hypothetical protein af1432"/>
    <property type="match status" value="1"/>
</dbReference>
<organism evidence="1 2">
    <name type="scientific">Aromatoleum buckelii</name>
    <dbReference type="NCBI Taxonomy" id="200254"/>
    <lineage>
        <taxon>Bacteria</taxon>
        <taxon>Pseudomonadati</taxon>
        <taxon>Pseudomonadota</taxon>
        <taxon>Betaproteobacteria</taxon>
        <taxon>Rhodocyclales</taxon>
        <taxon>Rhodocyclaceae</taxon>
        <taxon>Aromatoleum</taxon>
    </lineage>
</organism>
<dbReference type="RefSeq" id="WP_169199149.1">
    <property type="nucleotide sequence ID" value="NZ_WTVH02000007.1"/>
</dbReference>
<dbReference type="SUPFAM" id="SSF109604">
    <property type="entry name" value="HD-domain/PDEase-like"/>
    <property type="match status" value="1"/>
</dbReference>
<reference evidence="1" key="1">
    <citation type="submission" date="2019-12" db="EMBL/GenBank/DDBJ databases">
        <title>Comparative genomics gives insights into the taxonomy of the Azoarcus-Aromatoleum group and reveals separate origins of nif in the plant-associated Azoarcus and non-plant-associated Aromatoleum sub-groups.</title>
        <authorList>
            <person name="Lafos M."/>
            <person name="Maluk M."/>
            <person name="Batista M."/>
            <person name="Junghare M."/>
            <person name="Carmona M."/>
            <person name="Faoro H."/>
            <person name="Cruz L.M."/>
            <person name="Battistoni F."/>
            <person name="De Souza E."/>
            <person name="Pedrosa F."/>
            <person name="Chen W.-M."/>
            <person name="Poole P.S."/>
            <person name="Dixon R.A."/>
            <person name="James E.K."/>
        </authorList>
    </citation>
    <scope>NUCLEOTIDE SEQUENCE</scope>
    <source>
        <strain evidence="1">U120</strain>
    </source>
</reference>
<gene>
    <name evidence="1" type="ORF">GO608_11210</name>
</gene>